<proteinExistence type="predicted"/>
<name>A0AAV1L007_9NEOP</name>
<gene>
    <name evidence="2" type="ORF">PARMNEM_LOCUS8212</name>
</gene>
<dbReference type="AlphaFoldDB" id="A0AAV1L007"/>
<accession>A0AAV1L007</accession>
<dbReference type="Proteomes" id="UP001314205">
    <property type="component" value="Unassembled WGS sequence"/>
</dbReference>
<organism evidence="2 3">
    <name type="scientific">Parnassius mnemosyne</name>
    <name type="common">clouded apollo</name>
    <dbReference type="NCBI Taxonomy" id="213953"/>
    <lineage>
        <taxon>Eukaryota</taxon>
        <taxon>Metazoa</taxon>
        <taxon>Ecdysozoa</taxon>
        <taxon>Arthropoda</taxon>
        <taxon>Hexapoda</taxon>
        <taxon>Insecta</taxon>
        <taxon>Pterygota</taxon>
        <taxon>Neoptera</taxon>
        <taxon>Endopterygota</taxon>
        <taxon>Lepidoptera</taxon>
        <taxon>Glossata</taxon>
        <taxon>Ditrysia</taxon>
        <taxon>Papilionoidea</taxon>
        <taxon>Papilionidae</taxon>
        <taxon>Parnassiinae</taxon>
        <taxon>Parnassini</taxon>
        <taxon>Parnassius</taxon>
        <taxon>Driopa</taxon>
    </lineage>
</organism>
<keyword evidence="1" id="KW-0812">Transmembrane</keyword>
<reference evidence="2 3" key="1">
    <citation type="submission" date="2023-11" db="EMBL/GenBank/DDBJ databases">
        <authorList>
            <person name="Hedman E."/>
            <person name="Englund M."/>
            <person name="Stromberg M."/>
            <person name="Nyberg Akerstrom W."/>
            <person name="Nylinder S."/>
            <person name="Jareborg N."/>
            <person name="Kallberg Y."/>
            <person name="Kronander E."/>
        </authorList>
    </citation>
    <scope>NUCLEOTIDE SEQUENCE [LARGE SCALE GENOMIC DNA]</scope>
</reference>
<evidence type="ECO:0000313" key="3">
    <source>
        <dbReference type="Proteomes" id="UP001314205"/>
    </source>
</evidence>
<dbReference type="EMBL" id="CAVLGL010000082">
    <property type="protein sequence ID" value="CAK1587371.1"/>
    <property type="molecule type" value="Genomic_DNA"/>
</dbReference>
<feature type="transmembrane region" description="Helical" evidence="1">
    <location>
        <begin position="50"/>
        <end position="71"/>
    </location>
</feature>
<keyword evidence="1" id="KW-1133">Transmembrane helix</keyword>
<comment type="caution">
    <text evidence="2">The sequence shown here is derived from an EMBL/GenBank/DDBJ whole genome shotgun (WGS) entry which is preliminary data.</text>
</comment>
<evidence type="ECO:0000256" key="1">
    <source>
        <dbReference type="SAM" id="Phobius"/>
    </source>
</evidence>
<evidence type="ECO:0000313" key="2">
    <source>
        <dbReference type="EMBL" id="CAK1587371.1"/>
    </source>
</evidence>
<sequence length="76" mass="8603">MSVAQADKVKKTKCAASSRLLSCKTSVSVLAETSIQTAVCLQAMTQRFRLVHRICLFILNMWRIVIIIRSIDVLFF</sequence>
<keyword evidence="3" id="KW-1185">Reference proteome</keyword>
<protein>
    <submittedName>
        <fullName evidence="2">Uncharacterized protein</fullName>
    </submittedName>
</protein>
<keyword evidence="1" id="KW-0472">Membrane</keyword>